<evidence type="ECO:0000256" key="1">
    <source>
        <dbReference type="SAM" id="MobiDB-lite"/>
    </source>
</evidence>
<keyword evidence="2" id="KW-0812">Transmembrane</keyword>
<keyword evidence="2" id="KW-1133">Transmembrane helix</keyword>
<organism evidence="3 4">
    <name type="scientific">Gouania willdenowi</name>
    <name type="common">Blunt-snouted clingfish</name>
    <name type="synonym">Lepadogaster willdenowi</name>
    <dbReference type="NCBI Taxonomy" id="441366"/>
    <lineage>
        <taxon>Eukaryota</taxon>
        <taxon>Metazoa</taxon>
        <taxon>Chordata</taxon>
        <taxon>Craniata</taxon>
        <taxon>Vertebrata</taxon>
        <taxon>Euteleostomi</taxon>
        <taxon>Actinopterygii</taxon>
        <taxon>Neopterygii</taxon>
        <taxon>Teleostei</taxon>
        <taxon>Neoteleostei</taxon>
        <taxon>Acanthomorphata</taxon>
        <taxon>Ovalentaria</taxon>
        <taxon>Blenniimorphae</taxon>
        <taxon>Blenniiformes</taxon>
        <taxon>Gobiesocoidei</taxon>
        <taxon>Gobiesocidae</taxon>
        <taxon>Gobiesocinae</taxon>
        <taxon>Gouania</taxon>
    </lineage>
</organism>
<dbReference type="GO" id="GO:0005886">
    <property type="term" value="C:plasma membrane"/>
    <property type="evidence" value="ECO:0007669"/>
    <property type="project" value="TreeGrafter"/>
</dbReference>
<name>A0A8C5HH11_GOUWI</name>
<dbReference type="InterPro" id="IPR008608">
    <property type="entry name" value="Ectropic_vir_integratn_site_2A"/>
</dbReference>
<evidence type="ECO:0000313" key="4">
    <source>
        <dbReference type="Proteomes" id="UP000694680"/>
    </source>
</evidence>
<proteinExistence type="predicted"/>
<keyword evidence="4" id="KW-1185">Reference proteome</keyword>
<evidence type="ECO:0000256" key="2">
    <source>
        <dbReference type="SAM" id="Phobius"/>
    </source>
</evidence>
<keyword evidence="2" id="KW-0472">Membrane</keyword>
<dbReference type="PANTHER" id="PTHR17384:SF7">
    <property type="entry name" value="P-SELECTIN GLYCOPROTEIN LIGAND 1"/>
    <property type="match status" value="1"/>
</dbReference>
<feature type="compositionally biased region" description="Low complexity" evidence="1">
    <location>
        <begin position="30"/>
        <end position="61"/>
    </location>
</feature>
<evidence type="ECO:0008006" key="5">
    <source>
        <dbReference type="Google" id="ProtNLM"/>
    </source>
</evidence>
<reference evidence="3" key="2">
    <citation type="submission" date="2025-08" db="UniProtKB">
        <authorList>
            <consortium name="Ensembl"/>
        </authorList>
    </citation>
    <scope>IDENTIFICATION</scope>
</reference>
<feature type="region of interest" description="Disordered" evidence="1">
    <location>
        <begin position="28"/>
        <end position="61"/>
    </location>
</feature>
<accession>A0A8C5HH11</accession>
<dbReference type="Proteomes" id="UP000694680">
    <property type="component" value="Chromosome 12"/>
</dbReference>
<reference evidence="3" key="3">
    <citation type="submission" date="2025-09" db="UniProtKB">
        <authorList>
            <consortium name="Ensembl"/>
        </authorList>
    </citation>
    <scope>IDENTIFICATION</scope>
</reference>
<dbReference type="InterPro" id="IPR026195">
    <property type="entry name" value="PSGL-1"/>
</dbReference>
<dbReference type="GO" id="GO:0050901">
    <property type="term" value="P:leukocyte tethering or rolling"/>
    <property type="evidence" value="ECO:0007669"/>
    <property type="project" value="TreeGrafter"/>
</dbReference>
<dbReference type="PANTHER" id="PTHR17384">
    <property type="entry name" value="P-SELECTIN GLYCOPROTEIN LIGAND-1"/>
    <property type="match status" value="1"/>
</dbReference>
<dbReference type="Ensembl" id="ENSGWIT00000049223.1">
    <property type="protein sequence ID" value="ENSGWIP00000045454.1"/>
    <property type="gene ID" value="ENSGWIG00000022522.1"/>
</dbReference>
<reference evidence="3" key="1">
    <citation type="submission" date="2020-06" db="EMBL/GenBank/DDBJ databases">
        <authorList>
            <consortium name="Wellcome Sanger Institute Data Sharing"/>
        </authorList>
    </citation>
    <scope>NUCLEOTIDE SEQUENCE [LARGE SCALE GENOMIC DNA]</scope>
</reference>
<sequence>IVAIFGHNLTLTIRRYVRDVRSVATPVMVSTSPATQTSTSTESQSQSVSTIGGSSSAGSSYTLTSTDSPNFTSSFSTSPAGIIIPDPPMKSTPKSTITTQQVSKGPTTTEVSSCSTNSVVKHCLIIIATLAAIATIFIICTIVLCTKLSARRYSIRRNPQGTEMMCISNLLPDRNPTYSRQRNPVRNGILVIPGCGDSDEDGGDNLTLSSFLPDNDRYV</sequence>
<dbReference type="AlphaFoldDB" id="A0A8C5HH11"/>
<dbReference type="Pfam" id="PF05399">
    <property type="entry name" value="EVI2A"/>
    <property type="match status" value="1"/>
</dbReference>
<feature type="compositionally biased region" description="Polar residues" evidence="1">
    <location>
        <begin position="92"/>
        <end position="111"/>
    </location>
</feature>
<evidence type="ECO:0000313" key="3">
    <source>
        <dbReference type="Ensembl" id="ENSGWIP00000045454.1"/>
    </source>
</evidence>
<feature type="region of interest" description="Disordered" evidence="1">
    <location>
        <begin position="76"/>
        <end position="111"/>
    </location>
</feature>
<feature type="transmembrane region" description="Helical" evidence="2">
    <location>
        <begin position="124"/>
        <end position="146"/>
    </location>
</feature>
<protein>
    <recommendedName>
        <fullName evidence="5">P-selectin glycoprotein ligand 1</fullName>
    </recommendedName>
</protein>